<dbReference type="InterPro" id="IPR029099">
    <property type="entry name" value="Pribosyltran_N"/>
</dbReference>
<dbReference type="PATRIC" id="fig|768706.3.peg.53"/>
<sequence>MAAKEFKIFCGNANRPLAQEIVDYLGVPLGEAKIKRFQDGETCLAIDESVRGADIYVVQPTCYPTNDNIMELLIMIDAIRRASARRITAVMPYYGYARQERKTRARDPITAKLMANLITTAGADRVVTMDLHAPAIQGFFDIPLDHLPGVPILAEYFREKGLENICVVSPDLGGVTRARDLAERIGATLAIIDKRRPEANVSEIMHVIGELKGKTVIMIDDIIDTAGTITQGAQALIDRGAKEVYACCTHPVLSGPAIDRLANSVIREVVVTNTIPLTREKVIPQIKVLSVAPLLGEAIVRIHEDLSVSKLFS</sequence>
<dbReference type="GO" id="GO:0016301">
    <property type="term" value="F:kinase activity"/>
    <property type="evidence" value="ECO:0007669"/>
    <property type="project" value="UniProtKB-KW"/>
</dbReference>
<accession>G7W7E5</accession>
<comment type="subcellular location">
    <subcellularLocation>
        <location evidence="12">Cytoplasm</location>
    </subcellularLocation>
</comment>
<comment type="function">
    <text evidence="10 12">Involved in the biosynthesis of the central metabolite phospho-alpha-D-ribosyl-1-pyrophosphate (PRPP) via the transfer of pyrophosphoryl group from ATP to 1-hydroxyl of ribose-5-phosphate (Rib-5-P).</text>
</comment>
<dbReference type="GO" id="GO:0005524">
    <property type="term" value="F:ATP binding"/>
    <property type="evidence" value="ECO:0007669"/>
    <property type="project" value="UniProtKB-KW"/>
</dbReference>
<feature type="binding site" evidence="12">
    <location>
        <begin position="224"/>
        <end position="228"/>
    </location>
    <ligand>
        <name>D-ribose 5-phosphate</name>
        <dbReference type="ChEBI" id="CHEBI:78346"/>
    </ligand>
</feature>
<dbReference type="GO" id="GO:0005737">
    <property type="term" value="C:cytoplasm"/>
    <property type="evidence" value="ECO:0007669"/>
    <property type="project" value="UniProtKB-SubCell"/>
</dbReference>
<evidence type="ECO:0000256" key="2">
    <source>
        <dbReference type="ARBA" id="ARBA00022679"/>
    </source>
</evidence>
<evidence type="ECO:0000256" key="6">
    <source>
        <dbReference type="ARBA" id="ARBA00022777"/>
    </source>
</evidence>
<comment type="similarity">
    <text evidence="11 12">Belongs to the ribose-phosphate pyrophosphokinase family. Class I subfamily.</text>
</comment>
<feature type="binding site" evidence="12">
    <location>
        <begin position="39"/>
        <end position="41"/>
    </location>
    <ligand>
        <name>ATP</name>
        <dbReference type="ChEBI" id="CHEBI:30616"/>
    </ligand>
</feature>
<comment type="subunit">
    <text evidence="12">Homohexamer.</text>
</comment>
<comment type="catalytic activity">
    <reaction evidence="9 12">
        <text>D-ribose 5-phosphate + ATP = 5-phospho-alpha-D-ribose 1-diphosphate + AMP + H(+)</text>
        <dbReference type="Rhea" id="RHEA:15609"/>
        <dbReference type="ChEBI" id="CHEBI:15378"/>
        <dbReference type="ChEBI" id="CHEBI:30616"/>
        <dbReference type="ChEBI" id="CHEBI:58017"/>
        <dbReference type="ChEBI" id="CHEBI:78346"/>
        <dbReference type="ChEBI" id="CHEBI:456215"/>
        <dbReference type="EC" id="2.7.6.1"/>
    </reaction>
</comment>
<feature type="binding site" evidence="12">
    <location>
        <begin position="98"/>
        <end position="99"/>
    </location>
    <ligand>
        <name>ATP</name>
        <dbReference type="ChEBI" id="CHEBI:30616"/>
    </ligand>
</feature>
<dbReference type="NCBIfam" id="TIGR01251">
    <property type="entry name" value="ribP_PPkin"/>
    <property type="match status" value="1"/>
</dbReference>
<dbReference type="SUPFAM" id="SSF53271">
    <property type="entry name" value="PRTase-like"/>
    <property type="match status" value="1"/>
</dbReference>
<dbReference type="OrthoDB" id="9777067at2"/>
<dbReference type="HAMAP" id="MF_00583_B">
    <property type="entry name" value="RibP_PPkinase_B"/>
    <property type="match status" value="1"/>
</dbReference>
<reference evidence="14 15" key="2">
    <citation type="journal article" date="2012" name="J. Bacteriol.">
        <title>Complete genome sequences of Desulfosporosinus orientis DSM765T, Desulfosporosinus youngiae DSM17734T, Desulfosporosinus meridiei DSM13257T, and Desulfosporosinus acidiphilus DSM22704T.</title>
        <authorList>
            <person name="Pester M."/>
            <person name="Brambilla E."/>
            <person name="Alazard D."/>
            <person name="Rattei T."/>
            <person name="Weinmaier T."/>
            <person name="Han J."/>
            <person name="Lucas S."/>
            <person name="Lapidus A."/>
            <person name="Cheng J.F."/>
            <person name="Goodwin L."/>
            <person name="Pitluck S."/>
            <person name="Peters L."/>
            <person name="Ovchinnikova G."/>
            <person name="Teshima H."/>
            <person name="Detter J.C."/>
            <person name="Han C.S."/>
            <person name="Tapia R."/>
            <person name="Land M.L."/>
            <person name="Hauser L."/>
            <person name="Kyrpides N.C."/>
            <person name="Ivanova N.N."/>
            <person name="Pagani I."/>
            <person name="Huntmann M."/>
            <person name="Wei C.L."/>
            <person name="Davenport K.W."/>
            <person name="Daligault H."/>
            <person name="Chain P.S."/>
            <person name="Chen A."/>
            <person name="Mavromatis K."/>
            <person name="Markowitz V."/>
            <person name="Szeto E."/>
            <person name="Mikhailova N."/>
            <person name="Pati A."/>
            <person name="Wagner M."/>
            <person name="Woyke T."/>
            <person name="Ollivier B."/>
            <person name="Klenk H.P."/>
            <person name="Spring S."/>
            <person name="Loy A."/>
        </authorList>
    </citation>
    <scope>NUCLEOTIDE SEQUENCE [LARGE SCALE GENOMIC DNA]</scope>
    <source>
        <strain evidence="15">ATCC 19365 / DSM 765 / NCIMB 8382 / VKM B-1628</strain>
    </source>
</reference>
<feature type="binding site" evidence="12">
    <location>
        <position position="196"/>
    </location>
    <ligand>
        <name>D-ribose 5-phosphate</name>
        <dbReference type="ChEBI" id="CHEBI:78346"/>
    </ligand>
</feature>
<feature type="binding site" evidence="12">
    <location>
        <position position="171"/>
    </location>
    <ligand>
        <name>Mg(2+)</name>
        <dbReference type="ChEBI" id="CHEBI:18420"/>
    </ligand>
</feature>
<dbReference type="AlphaFoldDB" id="G7W7E5"/>
<feature type="binding site" evidence="12">
    <location>
        <position position="132"/>
    </location>
    <ligand>
        <name>Mg(2+)</name>
        <dbReference type="ChEBI" id="CHEBI:18420"/>
    </ligand>
</feature>
<feature type="domain" description="Ribose-phosphate pyrophosphokinase N-terminal" evidence="13">
    <location>
        <begin position="7"/>
        <end position="122"/>
    </location>
</feature>
<keyword evidence="5 12" id="KW-0547">Nucleotide-binding</keyword>
<dbReference type="CDD" id="cd06223">
    <property type="entry name" value="PRTases_typeI"/>
    <property type="match status" value="1"/>
</dbReference>
<dbReference type="EMBL" id="CP003108">
    <property type="protein sequence ID" value="AET65816.1"/>
    <property type="molecule type" value="Genomic_DNA"/>
</dbReference>
<keyword evidence="2 12" id="KW-0808">Transferase</keyword>
<keyword evidence="4 12" id="KW-0545">Nucleotide biosynthesis</keyword>
<dbReference type="eggNOG" id="COG0462">
    <property type="taxonomic scope" value="Bacteria"/>
</dbReference>
<protein>
    <recommendedName>
        <fullName evidence="12">Ribose-phosphate pyrophosphokinase</fullName>
        <shortName evidence="12">RPPK</shortName>
        <ecNumber evidence="12">2.7.6.1</ecNumber>
    </recommendedName>
    <alternativeName>
        <fullName evidence="12">5-phospho-D-ribosyl alpha-1-diphosphate synthase</fullName>
    </alternativeName>
    <alternativeName>
        <fullName evidence="12">Phosphoribosyl diphosphate synthase</fullName>
    </alternativeName>
    <alternativeName>
        <fullName evidence="12">Phosphoribosyl pyrophosphate synthase</fullName>
        <shortName evidence="12">P-Rib-PP synthase</shortName>
        <shortName evidence="12">PRPP synthase</shortName>
        <shortName evidence="12">PRPPase</shortName>
    </alternativeName>
</protein>
<reference evidence="15" key="1">
    <citation type="submission" date="2011-11" db="EMBL/GenBank/DDBJ databases">
        <title>Complete sequence of Desulfosporosinus orientis DSM 765.</title>
        <authorList>
            <person name="Lucas S."/>
            <person name="Han J."/>
            <person name="Lapidus A."/>
            <person name="Cheng J.-F."/>
            <person name="Goodwin L."/>
            <person name="Pitluck S."/>
            <person name="Peters L."/>
            <person name="Ovchinnikova G."/>
            <person name="Teshima H."/>
            <person name="Detter J.C."/>
            <person name="Han C."/>
            <person name="Tapia R."/>
            <person name="Land M."/>
            <person name="Hauser L."/>
            <person name="Kyrpides N."/>
            <person name="Ivanova N."/>
            <person name="Pagani I."/>
            <person name="Pester M."/>
            <person name="Spring S."/>
            <person name="Ollivier B."/>
            <person name="Rattei T."/>
            <person name="Klenk H.-P."/>
            <person name="Wagner M."/>
            <person name="Loy A."/>
            <person name="Woyke T."/>
        </authorList>
    </citation>
    <scope>NUCLEOTIDE SEQUENCE [LARGE SCALE GENOMIC DNA]</scope>
    <source>
        <strain evidence="15">ATCC 19365 / DSM 765 / NCIMB 8382 / VKM B-1628</strain>
    </source>
</reference>
<dbReference type="Gene3D" id="3.40.50.2020">
    <property type="match status" value="2"/>
</dbReference>
<dbReference type="GO" id="GO:0000287">
    <property type="term" value="F:magnesium ion binding"/>
    <property type="evidence" value="ECO:0007669"/>
    <property type="project" value="UniProtKB-UniRule"/>
</dbReference>
<dbReference type="InterPro" id="IPR029057">
    <property type="entry name" value="PRTase-like"/>
</dbReference>
<evidence type="ECO:0000256" key="8">
    <source>
        <dbReference type="ARBA" id="ARBA00022842"/>
    </source>
</evidence>
<dbReference type="GO" id="GO:0006015">
    <property type="term" value="P:5-phosphoribose 1-diphosphate biosynthetic process"/>
    <property type="evidence" value="ECO:0007669"/>
    <property type="project" value="UniProtKB-UniRule"/>
</dbReference>
<evidence type="ECO:0000256" key="3">
    <source>
        <dbReference type="ARBA" id="ARBA00022723"/>
    </source>
</evidence>
<evidence type="ECO:0000256" key="9">
    <source>
        <dbReference type="ARBA" id="ARBA00049535"/>
    </source>
</evidence>
<feature type="active site" evidence="12">
    <location>
        <position position="194"/>
    </location>
</feature>
<evidence type="ECO:0000313" key="14">
    <source>
        <dbReference type="EMBL" id="AET65816.1"/>
    </source>
</evidence>
<comment type="cofactor">
    <cofactor evidence="12">
        <name>Mg(2+)</name>
        <dbReference type="ChEBI" id="CHEBI:18420"/>
    </cofactor>
    <text evidence="12">Binds 2 Mg(2+) ions per subunit.</text>
</comment>
<dbReference type="SMART" id="SM01400">
    <property type="entry name" value="Pribosyltran_N"/>
    <property type="match status" value="1"/>
</dbReference>
<evidence type="ECO:0000256" key="10">
    <source>
        <dbReference type="ARBA" id="ARBA00054914"/>
    </source>
</evidence>
<dbReference type="Pfam" id="PF14572">
    <property type="entry name" value="Pribosyl_synth"/>
    <property type="match status" value="1"/>
</dbReference>
<dbReference type="GO" id="GO:0002189">
    <property type="term" value="C:ribose phosphate diphosphokinase complex"/>
    <property type="evidence" value="ECO:0007669"/>
    <property type="project" value="TreeGrafter"/>
</dbReference>
<dbReference type="InterPro" id="IPR037515">
    <property type="entry name" value="Rib-P_diPkinase_bac"/>
</dbReference>
<keyword evidence="7 12" id="KW-0067">ATP-binding</keyword>
<dbReference type="NCBIfam" id="NF002320">
    <property type="entry name" value="PRK01259.1"/>
    <property type="match status" value="1"/>
</dbReference>
<evidence type="ECO:0000313" key="15">
    <source>
        <dbReference type="Proteomes" id="UP000006346"/>
    </source>
</evidence>
<dbReference type="EC" id="2.7.6.1" evidence="12"/>
<dbReference type="Proteomes" id="UP000006346">
    <property type="component" value="Chromosome"/>
</dbReference>
<dbReference type="InterPro" id="IPR005946">
    <property type="entry name" value="Rib-P_diPkinase"/>
</dbReference>
<comment type="pathway">
    <text evidence="1 12">Metabolic intermediate biosynthesis; 5-phospho-alpha-D-ribose 1-diphosphate biosynthesis; 5-phospho-alpha-D-ribose 1-diphosphate from D-ribose 5-phosphate (route I): step 1/1.</text>
</comment>
<dbReference type="PANTHER" id="PTHR10210:SF41">
    <property type="entry name" value="RIBOSE-PHOSPHATE PYROPHOSPHOKINASE 1, CHLOROPLASTIC"/>
    <property type="match status" value="1"/>
</dbReference>
<evidence type="ECO:0000256" key="11">
    <source>
        <dbReference type="ARBA" id="ARBA00061444"/>
    </source>
</evidence>
<dbReference type="InterPro" id="IPR000836">
    <property type="entry name" value="PRTase_dom"/>
</dbReference>
<name>G7W7E5_DESOD</name>
<dbReference type="KEGG" id="dor:Desor_0058"/>
<keyword evidence="6 12" id="KW-0418">Kinase</keyword>
<keyword evidence="3 12" id="KW-0479">Metal-binding</keyword>
<evidence type="ECO:0000256" key="5">
    <source>
        <dbReference type="ARBA" id="ARBA00022741"/>
    </source>
</evidence>
<evidence type="ECO:0000256" key="7">
    <source>
        <dbReference type="ARBA" id="ARBA00022840"/>
    </source>
</evidence>
<dbReference type="GO" id="GO:0004749">
    <property type="term" value="F:ribose phosphate diphosphokinase activity"/>
    <property type="evidence" value="ECO:0007669"/>
    <property type="project" value="UniProtKB-UniRule"/>
</dbReference>
<keyword evidence="12" id="KW-0963">Cytoplasm</keyword>
<dbReference type="PANTHER" id="PTHR10210">
    <property type="entry name" value="RIBOSE-PHOSPHATE DIPHOSPHOKINASE FAMILY MEMBER"/>
    <property type="match status" value="1"/>
</dbReference>
<gene>
    <name evidence="12" type="primary">prs</name>
    <name evidence="14" type="ordered locus">Desor_0058</name>
</gene>
<dbReference type="UniPathway" id="UPA00087">
    <property type="reaction ID" value="UER00172"/>
</dbReference>
<keyword evidence="15" id="KW-1185">Reference proteome</keyword>
<dbReference type="STRING" id="768706.Desor_0058"/>
<feature type="binding site" evidence="12">
    <location>
        <position position="220"/>
    </location>
    <ligand>
        <name>D-ribose 5-phosphate</name>
        <dbReference type="ChEBI" id="CHEBI:78346"/>
    </ligand>
</feature>
<evidence type="ECO:0000259" key="13">
    <source>
        <dbReference type="Pfam" id="PF13793"/>
    </source>
</evidence>
<dbReference type="HOGENOM" id="CLU_033546_2_0_9"/>
<evidence type="ECO:0000256" key="1">
    <source>
        <dbReference type="ARBA" id="ARBA00004996"/>
    </source>
</evidence>
<dbReference type="FunFam" id="3.40.50.2020:FF:000001">
    <property type="entry name" value="Ribose-phosphate pyrophosphokinase"/>
    <property type="match status" value="1"/>
</dbReference>
<proteinExistence type="inferred from homology"/>
<evidence type="ECO:0000256" key="12">
    <source>
        <dbReference type="HAMAP-Rule" id="MF_00583"/>
    </source>
</evidence>
<dbReference type="RefSeq" id="WP_014182646.1">
    <property type="nucleotide sequence ID" value="NC_016584.1"/>
</dbReference>
<evidence type="ECO:0000256" key="4">
    <source>
        <dbReference type="ARBA" id="ARBA00022727"/>
    </source>
</evidence>
<dbReference type="GO" id="GO:0006164">
    <property type="term" value="P:purine nucleotide biosynthetic process"/>
    <property type="evidence" value="ECO:0007669"/>
    <property type="project" value="TreeGrafter"/>
</dbReference>
<keyword evidence="8 12" id="KW-0460">Magnesium</keyword>
<organism evidence="14 15">
    <name type="scientific">Desulfosporosinus orientis (strain ATCC 19365 / DSM 765 / NCIMB 8382 / VKM B-1628 / Singapore I)</name>
    <name type="common">Desulfotomaculum orientis</name>
    <dbReference type="NCBI Taxonomy" id="768706"/>
    <lineage>
        <taxon>Bacteria</taxon>
        <taxon>Bacillati</taxon>
        <taxon>Bacillota</taxon>
        <taxon>Clostridia</taxon>
        <taxon>Eubacteriales</taxon>
        <taxon>Desulfitobacteriaceae</taxon>
        <taxon>Desulfosporosinus</taxon>
    </lineage>
</organism>
<dbReference type="Pfam" id="PF13793">
    <property type="entry name" value="Pribosyltran_N"/>
    <property type="match status" value="1"/>
</dbReference>